<organism evidence="1 2">
    <name type="scientific">Papaver somniferum</name>
    <name type="common">Opium poppy</name>
    <dbReference type="NCBI Taxonomy" id="3469"/>
    <lineage>
        <taxon>Eukaryota</taxon>
        <taxon>Viridiplantae</taxon>
        <taxon>Streptophyta</taxon>
        <taxon>Embryophyta</taxon>
        <taxon>Tracheophyta</taxon>
        <taxon>Spermatophyta</taxon>
        <taxon>Magnoliopsida</taxon>
        <taxon>Ranunculales</taxon>
        <taxon>Papaveraceae</taxon>
        <taxon>Papaveroideae</taxon>
        <taxon>Papaver</taxon>
    </lineage>
</organism>
<dbReference type="Proteomes" id="UP000316621">
    <property type="component" value="Chromosome 11"/>
</dbReference>
<proteinExistence type="predicted"/>
<sequence length="56" mass="6203">REVAAIESGVELRLKLGISFILILCKLSASQVEIPLAPRMDFFNMNITTEIISPLT</sequence>
<dbReference type="AlphaFoldDB" id="A0A4Y7LHG9"/>
<evidence type="ECO:0000313" key="1">
    <source>
        <dbReference type="EMBL" id="RZC84944.1"/>
    </source>
</evidence>
<gene>
    <name evidence="1" type="ORF">C5167_047725</name>
</gene>
<evidence type="ECO:0000313" key="2">
    <source>
        <dbReference type="Proteomes" id="UP000316621"/>
    </source>
</evidence>
<dbReference type="EMBL" id="CM010725">
    <property type="protein sequence ID" value="RZC84944.1"/>
    <property type="molecule type" value="Genomic_DNA"/>
</dbReference>
<dbReference type="Gramene" id="RZC84944">
    <property type="protein sequence ID" value="RZC84944"/>
    <property type="gene ID" value="C5167_047725"/>
</dbReference>
<feature type="non-terminal residue" evidence="1">
    <location>
        <position position="1"/>
    </location>
</feature>
<keyword evidence="2" id="KW-1185">Reference proteome</keyword>
<name>A0A4Y7LHG9_PAPSO</name>
<reference evidence="1 2" key="1">
    <citation type="journal article" date="2018" name="Science">
        <title>The opium poppy genome and morphinan production.</title>
        <authorList>
            <person name="Guo L."/>
            <person name="Winzer T."/>
            <person name="Yang X."/>
            <person name="Li Y."/>
            <person name="Ning Z."/>
            <person name="He Z."/>
            <person name="Teodor R."/>
            <person name="Lu Y."/>
            <person name="Bowser T.A."/>
            <person name="Graham I.A."/>
            <person name="Ye K."/>
        </authorList>
    </citation>
    <scope>NUCLEOTIDE SEQUENCE [LARGE SCALE GENOMIC DNA]</scope>
    <source>
        <strain evidence="2">cv. HN1</strain>
        <tissue evidence="1">Leaves</tissue>
    </source>
</reference>
<protein>
    <submittedName>
        <fullName evidence="1">Uncharacterized protein</fullName>
    </submittedName>
</protein>
<accession>A0A4Y7LHG9</accession>